<organism evidence="4 5">
    <name type="scientific">Rhodanobacter aciditrophus</name>
    <dbReference type="NCBI Taxonomy" id="1623218"/>
    <lineage>
        <taxon>Bacteria</taxon>
        <taxon>Pseudomonadati</taxon>
        <taxon>Pseudomonadota</taxon>
        <taxon>Gammaproteobacteria</taxon>
        <taxon>Lysobacterales</taxon>
        <taxon>Rhodanobacteraceae</taxon>
        <taxon>Rhodanobacter</taxon>
    </lineage>
</organism>
<feature type="domain" description="HTH tetR-type" evidence="3">
    <location>
        <begin position="24"/>
        <end position="84"/>
    </location>
</feature>
<dbReference type="InterPro" id="IPR050109">
    <property type="entry name" value="HTH-type_TetR-like_transc_reg"/>
</dbReference>
<dbReference type="PROSITE" id="PS50977">
    <property type="entry name" value="HTH_TETR_2"/>
    <property type="match status" value="1"/>
</dbReference>
<protein>
    <submittedName>
        <fullName evidence="4">TetR/AcrR family transcriptional regulator</fullName>
    </submittedName>
</protein>
<dbReference type="RefSeq" id="WP_377364294.1">
    <property type="nucleotide sequence ID" value="NZ_JBHTMN010000002.1"/>
</dbReference>
<dbReference type="SUPFAM" id="SSF46689">
    <property type="entry name" value="Homeodomain-like"/>
    <property type="match status" value="1"/>
</dbReference>
<name>A0ABW4AVB6_9GAMM</name>
<keyword evidence="5" id="KW-1185">Reference proteome</keyword>
<dbReference type="InterPro" id="IPR023772">
    <property type="entry name" value="DNA-bd_HTH_TetR-type_CS"/>
</dbReference>
<dbReference type="PANTHER" id="PTHR30055:SF226">
    <property type="entry name" value="HTH-TYPE TRANSCRIPTIONAL REGULATOR PKSA"/>
    <property type="match status" value="1"/>
</dbReference>
<dbReference type="PROSITE" id="PS01081">
    <property type="entry name" value="HTH_TETR_1"/>
    <property type="match status" value="1"/>
</dbReference>
<comment type="caution">
    <text evidence="4">The sequence shown here is derived from an EMBL/GenBank/DDBJ whole genome shotgun (WGS) entry which is preliminary data.</text>
</comment>
<evidence type="ECO:0000256" key="1">
    <source>
        <dbReference type="ARBA" id="ARBA00023125"/>
    </source>
</evidence>
<evidence type="ECO:0000313" key="4">
    <source>
        <dbReference type="EMBL" id="MFD1381864.1"/>
    </source>
</evidence>
<keyword evidence="1 2" id="KW-0238">DNA-binding</keyword>
<evidence type="ECO:0000256" key="2">
    <source>
        <dbReference type="PROSITE-ProRule" id="PRU00335"/>
    </source>
</evidence>
<dbReference type="PRINTS" id="PR00455">
    <property type="entry name" value="HTHTETR"/>
</dbReference>
<evidence type="ECO:0000313" key="5">
    <source>
        <dbReference type="Proteomes" id="UP001597059"/>
    </source>
</evidence>
<dbReference type="InterPro" id="IPR001647">
    <property type="entry name" value="HTH_TetR"/>
</dbReference>
<dbReference type="PANTHER" id="PTHR30055">
    <property type="entry name" value="HTH-TYPE TRANSCRIPTIONAL REGULATOR RUTR"/>
    <property type="match status" value="1"/>
</dbReference>
<gene>
    <name evidence="4" type="ORF">ACFQ45_00680</name>
</gene>
<dbReference type="Pfam" id="PF00440">
    <property type="entry name" value="TetR_N"/>
    <property type="match status" value="1"/>
</dbReference>
<evidence type="ECO:0000259" key="3">
    <source>
        <dbReference type="PROSITE" id="PS50977"/>
    </source>
</evidence>
<dbReference type="Proteomes" id="UP001597059">
    <property type="component" value="Unassembled WGS sequence"/>
</dbReference>
<dbReference type="EMBL" id="JBHTMN010000002">
    <property type="protein sequence ID" value="MFD1381864.1"/>
    <property type="molecule type" value="Genomic_DNA"/>
</dbReference>
<feature type="DNA-binding region" description="H-T-H motif" evidence="2">
    <location>
        <begin position="47"/>
        <end position="66"/>
    </location>
</feature>
<dbReference type="InterPro" id="IPR009057">
    <property type="entry name" value="Homeodomain-like_sf"/>
</dbReference>
<dbReference type="Gene3D" id="1.10.357.10">
    <property type="entry name" value="Tetracycline Repressor, domain 2"/>
    <property type="match status" value="1"/>
</dbReference>
<proteinExistence type="predicted"/>
<reference evidence="5" key="1">
    <citation type="journal article" date="2019" name="Int. J. Syst. Evol. Microbiol.">
        <title>The Global Catalogue of Microorganisms (GCM) 10K type strain sequencing project: providing services to taxonomists for standard genome sequencing and annotation.</title>
        <authorList>
            <consortium name="The Broad Institute Genomics Platform"/>
            <consortium name="The Broad Institute Genome Sequencing Center for Infectious Disease"/>
            <person name="Wu L."/>
            <person name="Ma J."/>
        </authorList>
    </citation>
    <scope>NUCLEOTIDE SEQUENCE [LARGE SCALE GENOMIC DNA]</scope>
    <source>
        <strain evidence="5">JCM 30774</strain>
    </source>
</reference>
<accession>A0ABW4AVB6</accession>
<sequence>MTTSKASGSNQETETLSKRQLKAKTIHRNILNAARSLISELGYEKATITKIRKKADVSIATFYNYFESKQSVLLGLLADERELTAEAIDRMIEMPSDDPVVYLSNIILGALHPENEAIDIHMWREILAASLLLPEEHDRIEGLESERSFYSQQMLRAFDKMINSQQLSPDCPTEQVASIIYCISAHEFQEYVGGHFATREELVLHLRELISALLKPWILN</sequence>